<dbReference type="HOGENOM" id="CLU_089039_0_0_1"/>
<dbReference type="PANTHER" id="PTHR22684">
    <property type="entry name" value="NULP1-RELATED"/>
    <property type="match status" value="1"/>
</dbReference>
<dbReference type="InterPro" id="IPR006994">
    <property type="entry name" value="TCF25/Rqc1"/>
</dbReference>
<dbReference type="GO" id="GO:1990116">
    <property type="term" value="P:ribosome-associated ubiquitin-dependent protein catabolic process"/>
    <property type="evidence" value="ECO:0007669"/>
    <property type="project" value="TreeGrafter"/>
</dbReference>
<proteinExistence type="predicted"/>
<dbReference type="Proteomes" id="UP000053820">
    <property type="component" value="Unassembled WGS sequence"/>
</dbReference>
<dbReference type="PANTHER" id="PTHR22684:SF0">
    <property type="entry name" value="RIBOSOME QUALITY CONTROL COMPLEX SUBUNIT TCF25"/>
    <property type="match status" value="1"/>
</dbReference>
<gene>
    <name evidence="1" type="ORF">HYDPIDRAFT_101901</name>
</gene>
<evidence type="ECO:0000313" key="1">
    <source>
        <dbReference type="EMBL" id="KIJ58860.1"/>
    </source>
</evidence>
<dbReference type="EMBL" id="KN839908">
    <property type="protein sequence ID" value="KIJ58860.1"/>
    <property type="molecule type" value="Genomic_DNA"/>
</dbReference>
<dbReference type="GO" id="GO:1990112">
    <property type="term" value="C:RQC complex"/>
    <property type="evidence" value="ECO:0007669"/>
    <property type="project" value="TreeGrafter"/>
</dbReference>
<sequence length="207" mass="23463">MISGTCICVSHTLLQLAEVYRQREEYSSAIDYVSRTLYAYGRAFLGAFSFTSGTNRLDFDRIENRPFFLAIHRQVIDLQRRGCPRTAFEHARLLVSLDPLTDPHGVLLHLDYLSMKAGMGDWLLNVWNVYLGGEAEETEGCTDPSVLPGWGYARALLLREKEKERKDRGEAILAFPSVIPLLADKCDISLPTEVRSHKASRIWTDGR</sequence>
<accession>A0A0C9VMI4</accession>
<name>A0A0C9VMI4_9AGAM</name>
<evidence type="ECO:0000313" key="2">
    <source>
        <dbReference type="Proteomes" id="UP000053820"/>
    </source>
</evidence>
<dbReference type="AlphaFoldDB" id="A0A0C9VMI4"/>
<protein>
    <submittedName>
        <fullName evidence="1">Uncharacterized protein</fullName>
    </submittedName>
</protein>
<dbReference type="Pfam" id="PF04910">
    <property type="entry name" value="Tcf25"/>
    <property type="match status" value="1"/>
</dbReference>
<keyword evidence="2" id="KW-1185">Reference proteome</keyword>
<organism evidence="1 2">
    <name type="scientific">Hydnomerulius pinastri MD-312</name>
    <dbReference type="NCBI Taxonomy" id="994086"/>
    <lineage>
        <taxon>Eukaryota</taxon>
        <taxon>Fungi</taxon>
        <taxon>Dikarya</taxon>
        <taxon>Basidiomycota</taxon>
        <taxon>Agaricomycotina</taxon>
        <taxon>Agaricomycetes</taxon>
        <taxon>Agaricomycetidae</taxon>
        <taxon>Boletales</taxon>
        <taxon>Boletales incertae sedis</taxon>
        <taxon>Leucogyrophana</taxon>
    </lineage>
</organism>
<dbReference type="OrthoDB" id="205993at2759"/>
<reference evidence="1 2" key="1">
    <citation type="submission" date="2014-04" db="EMBL/GenBank/DDBJ databases">
        <title>Evolutionary Origins and Diversification of the Mycorrhizal Mutualists.</title>
        <authorList>
            <consortium name="DOE Joint Genome Institute"/>
            <consortium name="Mycorrhizal Genomics Consortium"/>
            <person name="Kohler A."/>
            <person name="Kuo A."/>
            <person name="Nagy L.G."/>
            <person name="Floudas D."/>
            <person name="Copeland A."/>
            <person name="Barry K.W."/>
            <person name="Cichocki N."/>
            <person name="Veneault-Fourrey C."/>
            <person name="LaButti K."/>
            <person name="Lindquist E.A."/>
            <person name="Lipzen A."/>
            <person name="Lundell T."/>
            <person name="Morin E."/>
            <person name="Murat C."/>
            <person name="Riley R."/>
            <person name="Ohm R."/>
            <person name="Sun H."/>
            <person name="Tunlid A."/>
            <person name="Henrissat B."/>
            <person name="Grigoriev I.V."/>
            <person name="Hibbett D.S."/>
            <person name="Martin F."/>
        </authorList>
    </citation>
    <scope>NUCLEOTIDE SEQUENCE [LARGE SCALE GENOMIC DNA]</scope>
    <source>
        <strain evidence="1 2">MD-312</strain>
    </source>
</reference>
<dbReference type="GO" id="GO:0072344">
    <property type="term" value="P:rescue of stalled ribosome"/>
    <property type="evidence" value="ECO:0007669"/>
    <property type="project" value="TreeGrafter"/>
</dbReference>